<keyword evidence="3" id="KW-0285">Flavoprotein</keyword>
<feature type="region of interest" description="FAD-binding domain" evidence="3">
    <location>
        <begin position="182"/>
        <end position="333"/>
    </location>
</feature>
<comment type="cofactor">
    <cofactor evidence="3">
        <name>FAD</name>
        <dbReference type="ChEBI" id="CHEBI:57692"/>
    </cofactor>
    <text evidence="3">Binds 1 FAD per subunit.</text>
</comment>
<proteinExistence type="inferred from homology"/>
<dbReference type="Pfam" id="PF00205">
    <property type="entry name" value="TPP_enzyme_M"/>
    <property type="match status" value="1"/>
</dbReference>
<dbReference type="Gene3D" id="3.40.50.1220">
    <property type="entry name" value="TPP-binding domain"/>
    <property type="match status" value="1"/>
</dbReference>
<name>A0ABV9C2G5_9GAMM</name>
<dbReference type="Pfam" id="PF02776">
    <property type="entry name" value="TPP_enzyme_N"/>
    <property type="match status" value="1"/>
</dbReference>
<feature type="binding site" evidence="3">
    <location>
        <begin position="461"/>
        <end position="467"/>
    </location>
    <ligand>
        <name>thiamine diphosphate</name>
        <dbReference type="ChEBI" id="CHEBI:58937"/>
    </ligand>
</feature>
<feature type="binding site" evidence="3">
    <location>
        <begin position="250"/>
        <end position="253"/>
    </location>
    <ligand>
        <name>FAD</name>
        <dbReference type="ChEBI" id="CHEBI:57692"/>
    </ligand>
</feature>
<keyword evidence="3 8" id="KW-0830">Ubiquinone</keyword>
<comment type="catalytic activity">
    <reaction evidence="3">
        <text>a ubiquinone + pyruvate + H2O = a ubiquinol + acetate + CO2</text>
        <dbReference type="Rhea" id="RHEA:27405"/>
        <dbReference type="Rhea" id="RHEA-COMP:9565"/>
        <dbReference type="Rhea" id="RHEA-COMP:9566"/>
        <dbReference type="ChEBI" id="CHEBI:15361"/>
        <dbReference type="ChEBI" id="CHEBI:15377"/>
        <dbReference type="ChEBI" id="CHEBI:16389"/>
        <dbReference type="ChEBI" id="CHEBI:16526"/>
        <dbReference type="ChEBI" id="CHEBI:17976"/>
        <dbReference type="ChEBI" id="CHEBI:30089"/>
        <dbReference type="EC" id="1.2.5.1"/>
    </reaction>
</comment>
<accession>A0ABV9C2G5</accession>
<evidence type="ECO:0000259" key="5">
    <source>
        <dbReference type="Pfam" id="PF00205"/>
    </source>
</evidence>
<dbReference type="Pfam" id="PF02775">
    <property type="entry name" value="TPP_enzyme_C"/>
    <property type="match status" value="1"/>
</dbReference>
<evidence type="ECO:0000313" key="8">
    <source>
        <dbReference type="EMBL" id="MFC4527147.1"/>
    </source>
</evidence>
<dbReference type="InterPro" id="IPR012001">
    <property type="entry name" value="Thiamin_PyroP_enz_TPP-bd_dom"/>
</dbReference>
<dbReference type="EC" id="1.2.5.1" evidence="3"/>
<keyword evidence="2 3" id="KW-0786">Thiamine pyrophosphate</keyword>
<evidence type="ECO:0000259" key="7">
    <source>
        <dbReference type="Pfam" id="PF02776"/>
    </source>
</evidence>
<keyword evidence="3" id="KW-0547">Nucleotide-binding</keyword>
<dbReference type="InterPro" id="IPR047212">
    <property type="entry name" value="TPP_POXB-like"/>
</dbReference>
<evidence type="ECO:0000256" key="2">
    <source>
        <dbReference type="ARBA" id="ARBA00023052"/>
    </source>
</evidence>
<keyword evidence="9" id="KW-1185">Reference proteome</keyword>
<keyword evidence="3" id="KW-1003">Cell membrane</keyword>
<dbReference type="PANTHER" id="PTHR42981:SF2">
    <property type="entry name" value="PYRUVATE DEHYDROGENASE [UBIQUINONE]"/>
    <property type="match status" value="1"/>
</dbReference>
<comment type="caution">
    <text evidence="3">Lacks conserved residue(s) required for the propagation of feature annotation.</text>
</comment>
<dbReference type="InterPro" id="IPR044261">
    <property type="entry name" value="Pyruvate_dehydrogenase"/>
</dbReference>
<dbReference type="InterPro" id="IPR011766">
    <property type="entry name" value="TPP_enzyme_TPP-bd"/>
</dbReference>
<keyword evidence="3" id="KW-0472">Membrane</keyword>
<dbReference type="PROSITE" id="PS00187">
    <property type="entry name" value="TPP_ENZYMES"/>
    <property type="match status" value="1"/>
</dbReference>
<dbReference type="InterPro" id="IPR012000">
    <property type="entry name" value="Thiamin_PyroP_enz_cen_dom"/>
</dbReference>
<evidence type="ECO:0000256" key="4">
    <source>
        <dbReference type="RuleBase" id="RU362132"/>
    </source>
</evidence>
<keyword evidence="3" id="KW-0460">Magnesium</keyword>
<dbReference type="PANTHER" id="PTHR42981">
    <property type="entry name" value="PYRUVATE DEHYDROGENASE [UBIQUINONE]"/>
    <property type="match status" value="1"/>
</dbReference>
<evidence type="ECO:0000256" key="3">
    <source>
        <dbReference type="HAMAP-Rule" id="MF_00850"/>
    </source>
</evidence>
<dbReference type="CDD" id="cd07039">
    <property type="entry name" value="TPP_PYR_POX"/>
    <property type="match status" value="1"/>
</dbReference>
<keyword evidence="3" id="KW-0274">FAD</keyword>
<keyword evidence="3 8" id="KW-0670">Pyruvate</keyword>
<dbReference type="HAMAP" id="MF_00850">
    <property type="entry name" value="POX"/>
    <property type="match status" value="1"/>
</dbReference>
<sequence>MTTVAERLVETLEAAGVERIYGLVGDSLNGITDSLRAHKRTQWIAVRHEEVAAFAAGADAQLTGKLAVCAGSCGPGNLHLINGLFDCHRNRVPVLAIAAHIPSTEIGSGYFQETHPQTLFKECSHYAELISDADHVPRIVETAIREAISKQGVAVIVIPGDVALREAVARKPSPRLIPRLPKVLAQDADIDALAELLNAGKRITLLCGAGCAGAHDEVVALASKLKAPVVHAMRGKEHVEWDNPFDVGMTGLIGFSSGYYAMLACDTLLMLGTDFPYRQFYPEKAHIAQIDIRGENLGKRCRLDLGVIGDVPEALGRLLDRVSEKPDESHLTIAVDHYKKARAELDALAVGHASKRGIHPQLVAKVVSDLASEDAIFTCDVGEPTVWAARYLRVNGKRRLLGSFLHGSMANAMPQAIGAQVAFPGRQVVSLSGDGGFSMLMGDLLTLRQSKLPVKIVIFNNSLLGFVDIEMKAGGFLPVGTRLDNPSFAKIAEGAGIYGVRVEDSAQLADAVKQAFAHAGPAVVEVVTDPLELVMPPKITLEQAKGFSIWMMKAVLNGEANEIVELARTAFGR</sequence>
<dbReference type="NCBIfam" id="NF006591">
    <property type="entry name" value="PRK09124.1"/>
    <property type="match status" value="1"/>
</dbReference>
<feature type="domain" description="Thiamine pyrophosphate enzyme N-terminal TPP-binding" evidence="7">
    <location>
        <begin position="3"/>
        <end position="114"/>
    </location>
</feature>
<feature type="site" description="Moves into active site upon enzyme activation, plays a role in electron transfer" evidence="3">
    <location>
        <position position="466"/>
    </location>
</feature>
<feature type="binding site" evidence="3">
    <location>
        <begin position="407"/>
        <end position="409"/>
    </location>
    <ligand>
        <name>thiamine diphosphate</name>
        <dbReference type="ChEBI" id="CHEBI:58937"/>
    </ligand>
</feature>
<dbReference type="CDD" id="cd02014">
    <property type="entry name" value="TPP_POX"/>
    <property type="match status" value="1"/>
</dbReference>
<evidence type="ECO:0000259" key="6">
    <source>
        <dbReference type="Pfam" id="PF02775"/>
    </source>
</evidence>
<feature type="binding site" evidence="3">
    <location>
        <position position="49"/>
    </location>
    <ligand>
        <name>thiamine diphosphate</name>
        <dbReference type="ChEBI" id="CHEBI:58937"/>
    </ligand>
</feature>
<comment type="similarity">
    <text evidence="1 3 4">Belongs to the TPP enzyme family.</text>
</comment>
<feature type="binding site" evidence="3">
    <location>
        <begin position="434"/>
        <end position="436"/>
    </location>
    <ligand>
        <name>thiamine diphosphate</name>
        <dbReference type="ChEBI" id="CHEBI:58937"/>
    </ligand>
</feature>
<dbReference type="Proteomes" id="UP001595961">
    <property type="component" value="Unassembled WGS sequence"/>
</dbReference>
<dbReference type="GO" id="GO:0052737">
    <property type="term" value="F:pyruvate dehydrogenase (quinone) activity"/>
    <property type="evidence" value="ECO:0007669"/>
    <property type="project" value="UniProtKB-EC"/>
</dbReference>
<evidence type="ECO:0000313" key="9">
    <source>
        <dbReference type="Proteomes" id="UP001595961"/>
    </source>
</evidence>
<keyword evidence="3" id="KW-0479">Metal-binding</keyword>
<comment type="caution">
    <text evidence="8">The sequence shown here is derived from an EMBL/GenBank/DDBJ whole genome shotgun (WGS) entry which is preliminary data.</text>
</comment>
<reference evidence="9" key="1">
    <citation type="journal article" date="2019" name="Int. J. Syst. Evol. Microbiol.">
        <title>The Global Catalogue of Microorganisms (GCM) 10K type strain sequencing project: providing services to taxonomists for standard genome sequencing and annotation.</title>
        <authorList>
            <consortium name="The Broad Institute Genomics Platform"/>
            <consortium name="The Broad Institute Genome Sequencing Center for Infectious Disease"/>
            <person name="Wu L."/>
            <person name="Ma J."/>
        </authorList>
    </citation>
    <scope>NUCLEOTIDE SEQUENCE [LARGE SCALE GENOMIC DNA]</scope>
    <source>
        <strain evidence="9">CCM 4481</strain>
    </source>
</reference>
<dbReference type="SUPFAM" id="SSF52518">
    <property type="entry name" value="Thiamin diphosphate-binding fold (THDP-binding)"/>
    <property type="match status" value="2"/>
</dbReference>
<dbReference type="InterPro" id="IPR047210">
    <property type="entry name" value="TPP_PYR_POXB-like"/>
</dbReference>
<dbReference type="Gene3D" id="3.40.50.970">
    <property type="match status" value="2"/>
</dbReference>
<comment type="subcellular location">
    <subcellularLocation>
        <location evidence="3">Cell membrane</location>
        <topology evidence="3">Peripheral membrane protein</topology>
        <orientation evidence="3">Cytoplasmic side</orientation>
    </subcellularLocation>
</comment>
<comment type="function">
    <text evidence="3">A peripheral cell membrane enzyme that catalyzes the oxidative decarboxylation of pyruvate to form acetate and CO(2). It channels electrons from the cytoplasm to the respiratory chain at the cell membrane via ubiquinone.</text>
</comment>
<feature type="domain" description="Thiamine pyrophosphate enzyme central" evidence="5">
    <location>
        <begin position="190"/>
        <end position="318"/>
    </location>
</feature>
<feature type="domain" description="Thiamine pyrophosphate enzyme TPP-binding" evidence="6">
    <location>
        <begin position="380"/>
        <end position="526"/>
    </location>
</feature>
<dbReference type="InterPro" id="IPR047211">
    <property type="entry name" value="POXB-like"/>
</dbReference>
<keyword evidence="3" id="KW-0446">Lipid-binding</keyword>
<dbReference type="InterPro" id="IPR000399">
    <property type="entry name" value="TPP-bd_CS"/>
</dbReference>
<comment type="cofactor">
    <cofactor evidence="3">
        <name>thiamine diphosphate</name>
        <dbReference type="ChEBI" id="CHEBI:58937"/>
    </cofactor>
    <text evidence="3">Binds 1 thiamine pyrophosphate per subunit.</text>
</comment>
<dbReference type="InterPro" id="IPR029035">
    <property type="entry name" value="DHS-like_NAD/FAD-binding_dom"/>
</dbReference>
<dbReference type="InterPro" id="IPR029061">
    <property type="entry name" value="THDP-binding"/>
</dbReference>
<comment type="domain">
    <text evidence="3">Has 4 domains; the Pyr domain which binds the pyrimidine moiety of the thiamine pyrophosphate cofactor, the FAD-binding domain, the PP-binding domain which binds the pyrophosphate portion of thiamine pyrophosphate and the C-terminal membrane binding region. The C-terminus is held closely against the rest of the protein and covers the active site; during activation it unfolds from the rest of the protein and forms an amphipathic helix upon membrane binding, exposing the active site.</text>
</comment>
<dbReference type="EMBL" id="JBHSGA010000017">
    <property type="protein sequence ID" value="MFC4527147.1"/>
    <property type="molecule type" value="Genomic_DNA"/>
</dbReference>
<feature type="binding site" evidence="3">
    <location>
        <position position="291"/>
    </location>
    <ligand>
        <name>FAD</name>
        <dbReference type="ChEBI" id="CHEBI:57692"/>
    </ligand>
</feature>
<gene>
    <name evidence="3 8" type="primary">poxB</name>
    <name evidence="8" type="ORF">ACFO5W_10940</name>
</gene>
<feature type="binding site" evidence="3">
    <location>
        <position position="461"/>
    </location>
    <ligand>
        <name>Mg(2+)</name>
        <dbReference type="ChEBI" id="CHEBI:18420"/>
    </ligand>
</feature>
<comment type="activity regulation">
    <text evidence="3">The C-terminus inhibits activity; it has to move for the enzyme to be active. Activated by lipid-binding, which occurs via the C-terminus.</text>
</comment>
<dbReference type="RefSeq" id="WP_266149063.1">
    <property type="nucleotide sequence ID" value="NZ_CP064028.1"/>
</dbReference>
<comment type="cofactor">
    <cofactor evidence="3">
        <name>Mg(2+)</name>
        <dbReference type="ChEBI" id="CHEBI:18420"/>
    </cofactor>
    <text evidence="3">Binds 1 Mg(2+) ion per subunit.</text>
</comment>
<comment type="subunit">
    <text evidence="3">Homotetramer.</text>
</comment>
<feature type="binding site" evidence="3">
    <location>
        <position position="434"/>
    </location>
    <ligand>
        <name>Mg(2+)</name>
        <dbReference type="ChEBI" id="CHEBI:18420"/>
    </ligand>
</feature>
<dbReference type="SUPFAM" id="SSF52467">
    <property type="entry name" value="DHS-like NAD/FAD-binding domain"/>
    <property type="match status" value="1"/>
</dbReference>
<evidence type="ECO:0000256" key="1">
    <source>
        <dbReference type="ARBA" id="ARBA00007812"/>
    </source>
</evidence>
<keyword evidence="3 8" id="KW-0560">Oxidoreductase</keyword>
<feature type="region of interest" description="Membrane-binding domain" evidence="3">
    <location>
        <begin position="532"/>
        <end position="573"/>
    </location>
</feature>
<protein>
    <recommendedName>
        <fullName evidence="3">Pyruvate dehydrogenase [ubiquinone]</fullName>
        <ecNumber evidence="3">1.2.5.1</ecNumber>
    </recommendedName>
    <alternativeName>
        <fullName evidence="3">Pyruvate oxidase</fullName>
        <shortName evidence="3">POX</shortName>
    </alternativeName>
    <alternativeName>
        <fullName evidence="3">Pyruvate:ubiquinone-8 oxidoreductase</fullName>
    </alternativeName>
</protein>
<feature type="binding site" evidence="3">
    <location>
        <begin position="273"/>
        <end position="277"/>
    </location>
    <ligand>
        <name>FAD</name>
        <dbReference type="ChEBI" id="CHEBI:57692"/>
    </ligand>
</feature>
<organism evidence="8 9">
    <name type="scientific">Dyella halodurans</name>
    <dbReference type="NCBI Taxonomy" id="1920171"/>
    <lineage>
        <taxon>Bacteria</taxon>
        <taxon>Pseudomonadati</taxon>
        <taxon>Pseudomonadota</taxon>
        <taxon>Gammaproteobacteria</taxon>
        <taxon>Lysobacterales</taxon>
        <taxon>Rhodanobacteraceae</taxon>
        <taxon>Dyella</taxon>
    </lineage>
</organism>